<evidence type="ECO:0000256" key="6">
    <source>
        <dbReference type="SAM" id="Phobius"/>
    </source>
</evidence>
<reference evidence="8" key="1">
    <citation type="journal article" date="2019" name="Int. J. Syst. Evol. Microbiol.">
        <title>The Global Catalogue of Microorganisms (GCM) 10K type strain sequencing project: providing services to taxonomists for standard genome sequencing and annotation.</title>
        <authorList>
            <consortium name="The Broad Institute Genomics Platform"/>
            <consortium name="The Broad Institute Genome Sequencing Center for Infectious Disease"/>
            <person name="Wu L."/>
            <person name="Ma J."/>
        </authorList>
    </citation>
    <scope>NUCLEOTIDE SEQUENCE [LARGE SCALE GENOMIC DNA]</scope>
    <source>
        <strain evidence="8">KCTC 33522</strain>
    </source>
</reference>
<proteinExistence type="inferred from homology"/>
<accession>A0ABW5Y4Y0</accession>
<dbReference type="RefSeq" id="WP_380149034.1">
    <property type="nucleotide sequence ID" value="NZ_JBHUOR010000138.1"/>
</dbReference>
<sequence>MDKQIAIFTGAVGAVISYLVDGIGLATTVLLGMMAIDFITGLLAAAYNKEINSRTGFKGLIRKIYYLFGLSSIYLMGYVVDEIRFAGDGAAIALCAMELVSITENGAKMNAPMPAVIKNVLAIIQDKLNGNGETK</sequence>
<keyword evidence="4 6" id="KW-0472">Membrane</keyword>
<evidence type="ECO:0000256" key="2">
    <source>
        <dbReference type="ARBA" id="ARBA00022692"/>
    </source>
</evidence>
<dbReference type="InterPro" id="IPR006480">
    <property type="entry name" value="Phage_holin_4_1"/>
</dbReference>
<evidence type="ECO:0000256" key="5">
    <source>
        <dbReference type="ARBA" id="ARBA00023600"/>
    </source>
</evidence>
<evidence type="ECO:0000256" key="1">
    <source>
        <dbReference type="ARBA" id="ARBA00004141"/>
    </source>
</evidence>
<feature type="transmembrane region" description="Helical" evidence="6">
    <location>
        <begin position="5"/>
        <end position="23"/>
    </location>
</feature>
<name>A0ABW5Y4Y0_9BACL</name>
<evidence type="ECO:0000256" key="3">
    <source>
        <dbReference type="ARBA" id="ARBA00022989"/>
    </source>
</evidence>
<comment type="similarity">
    <text evidence="5">Belongs to the bacteriophage holin family. Cp-1 holin subfamily.</text>
</comment>
<evidence type="ECO:0000256" key="4">
    <source>
        <dbReference type="ARBA" id="ARBA00023136"/>
    </source>
</evidence>
<keyword evidence="8" id="KW-1185">Reference proteome</keyword>
<keyword evidence="2 6" id="KW-0812">Transmembrane</keyword>
<comment type="caution">
    <text evidence="7">The sequence shown here is derived from an EMBL/GenBank/DDBJ whole genome shotgun (WGS) entry which is preliminary data.</text>
</comment>
<comment type="subcellular location">
    <subcellularLocation>
        <location evidence="1">Membrane</location>
        <topology evidence="1">Multi-pass membrane protein</topology>
    </subcellularLocation>
</comment>
<dbReference type="EMBL" id="JBHUOR010000138">
    <property type="protein sequence ID" value="MFD2870387.1"/>
    <property type="molecule type" value="Genomic_DNA"/>
</dbReference>
<dbReference type="NCBIfam" id="TIGR01593">
    <property type="entry name" value="holin_tox_secr"/>
    <property type="match status" value="1"/>
</dbReference>
<dbReference type="Proteomes" id="UP001597568">
    <property type="component" value="Unassembled WGS sequence"/>
</dbReference>
<gene>
    <name evidence="7" type="ORF">ACFSY7_17985</name>
</gene>
<keyword evidence="3 6" id="KW-1133">Transmembrane helix</keyword>
<evidence type="ECO:0000313" key="7">
    <source>
        <dbReference type="EMBL" id="MFD2870387.1"/>
    </source>
</evidence>
<organism evidence="7 8">
    <name type="scientific">Kurthia populi</name>
    <dbReference type="NCBI Taxonomy" id="1562132"/>
    <lineage>
        <taxon>Bacteria</taxon>
        <taxon>Bacillati</taxon>
        <taxon>Bacillota</taxon>
        <taxon>Bacilli</taxon>
        <taxon>Bacillales</taxon>
        <taxon>Caryophanaceae</taxon>
        <taxon>Kurthia</taxon>
    </lineage>
</organism>
<protein>
    <submittedName>
        <fullName evidence="7">Holin family protein</fullName>
    </submittedName>
</protein>
<evidence type="ECO:0000313" key="8">
    <source>
        <dbReference type="Proteomes" id="UP001597568"/>
    </source>
</evidence>
<dbReference type="Pfam" id="PF05105">
    <property type="entry name" value="Phage_holin_4_1"/>
    <property type="match status" value="1"/>
</dbReference>